<name>A0ABT4TUQ6_9ACTN</name>
<protein>
    <submittedName>
        <fullName evidence="3">Amidohydrolase family protein</fullName>
    </submittedName>
</protein>
<evidence type="ECO:0000256" key="1">
    <source>
        <dbReference type="ARBA" id="ARBA00022801"/>
    </source>
</evidence>
<dbReference type="EMBL" id="JAQFWP010000084">
    <property type="protein sequence ID" value="MDA2808425.1"/>
    <property type="molecule type" value="Genomic_DNA"/>
</dbReference>
<dbReference type="Pfam" id="PF01979">
    <property type="entry name" value="Amidohydro_1"/>
    <property type="match status" value="1"/>
</dbReference>
<dbReference type="SUPFAM" id="SSF51338">
    <property type="entry name" value="Composite domain of metallo-dependent hydrolases"/>
    <property type="match status" value="1"/>
</dbReference>
<keyword evidence="4" id="KW-1185">Reference proteome</keyword>
<organism evidence="3 4">
    <name type="scientific">Nocardiopsis suaedae</name>
    <dbReference type="NCBI Taxonomy" id="3018444"/>
    <lineage>
        <taxon>Bacteria</taxon>
        <taxon>Bacillati</taxon>
        <taxon>Actinomycetota</taxon>
        <taxon>Actinomycetes</taxon>
        <taxon>Streptosporangiales</taxon>
        <taxon>Nocardiopsidaceae</taxon>
        <taxon>Nocardiopsis</taxon>
    </lineage>
</organism>
<evidence type="ECO:0000313" key="4">
    <source>
        <dbReference type="Proteomes" id="UP001165685"/>
    </source>
</evidence>
<dbReference type="InterPro" id="IPR050287">
    <property type="entry name" value="MTA/SAH_deaminase"/>
</dbReference>
<dbReference type="RefSeq" id="WP_270681019.1">
    <property type="nucleotide sequence ID" value="NZ_JAQFWP010000084.1"/>
</dbReference>
<keyword evidence="1" id="KW-0378">Hydrolase</keyword>
<dbReference type="InterPro" id="IPR011059">
    <property type="entry name" value="Metal-dep_hydrolase_composite"/>
</dbReference>
<dbReference type="PANTHER" id="PTHR43794:SF11">
    <property type="entry name" value="AMIDOHYDROLASE-RELATED DOMAIN-CONTAINING PROTEIN"/>
    <property type="match status" value="1"/>
</dbReference>
<proteinExistence type="predicted"/>
<comment type="caution">
    <text evidence="3">The sequence shown here is derived from an EMBL/GenBank/DDBJ whole genome shotgun (WGS) entry which is preliminary data.</text>
</comment>
<dbReference type="Gene3D" id="2.30.40.10">
    <property type="entry name" value="Urease, subunit C, domain 1"/>
    <property type="match status" value="1"/>
</dbReference>
<sequence length="454" mass="47649">MTTAASTPCDLLVSDVTVWTGGRWRERVDVAVDGGRITRIAPHGAEPASARRTLHGRGAHVVPGIVNTHTHLNQALLRGTAEGRPLLSWLGEVGEATAALTAEQAYTAAACAALEALRTGTTTVVEHMWPHPSRAVHEAVVLALEDAGVRGVVCVGIADRADPSRRWGMDPRLIRPVEEVLDHVLELADRTRGGPLRVGLAVPNPRCLTPAGMARVRAFADEHRLPVSIHLLETATDEEMCLEHTGRGAVRLLQESGLLWERLLAVHCVRLDGAGREALAGAGAAVSYNPLSNMRLGSGVAPVPELLEAGVPVGIGVDGAASNDRQDALEALRIGSYLQRVAHRRADLLDFARMMDMAADGACRVLGLEGAPGGLAEGGPADLLVLRFDADVGCVPVADPGAVLLTTGSQRVVETVVADGRVVLDGGVHPVLDERELVARAQAVAPRATAAVLP</sequence>
<dbReference type="InterPro" id="IPR032466">
    <property type="entry name" value="Metal_Hydrolase"/>
</dbReference>
<gene>
    <name evidence="3" type="ORF">O4U47_28210</name>
</gene>
<reference evidence="3" key="1">
    <citation type="submission" date="2023-01" db="EMBL/GenBank/DDBJ databases">
        <title>Draft genome sequence of Nocardiopsis sp. LSu2-4 isolated from halophytes.</title>
        <authorList>
            <person name="Duangmal K."/>
            <person name="Chantavorakit T."/>
        </authorList>
    </citation>
    <scope>NUCLEOTIDE SEQUENCE</scope>
    <source>
        <strain evidence="3">LSu2-4</strain>
    </source>
</reference>
<accession>A0ABT4TUQ6</accession>
<feature type="domain" description="Amidohydrolase-related" evidence="2">
    <location>
        <begin position="61"/>
        <end position="423"/>
    </location>
</feature>
<dbReference type="InterPro" id="IPR006680">
    <property type="entry name" value="Amidohydro-rel"/>
</dbReference>
<evidence type="ECO:0000313" key="3">
    <source>
        <dbReference type="EMBL" id="MDA2808425.1"/>
    </source>
</evidence>
<dbReference type="Gene3D" id="3.20.20.140">
    <property type="entry name" value="Metal-dependent hydrolases"/>
    <property type="match status" value="1"/>
</dbReference>
<dbReference type="PANTHER" id="PTHR43794">
    <property type="entry name" value="AMINOHYDROLASE SSNA-RELATED"/>
    <property type="match status" value="1"/>
</dbReference>
<dbReference type="Proteomes" id="UP001165685">
    <property type="component" value="Unassembled WGS sequence"/>
</dbReference>
<dbReference type="SUPFAM" id="SSF51556">
    <property type="entry name" value="Metallo-dependent hydrolases"/>
    <property type="match status" value="1"/>
</dbReference>
<evidence type="ECO:0000259" key="2">
    <source>
        <dbReference type="Pfam" id="PF01979"/>
    </source>
</evidence>